<evidence type="ECO:0000259" key="1">
    <source>
        <dbReference type="PROSITE" id="PS51186"/>
    </source>
</evidence>
<dbReference type="Pfam" id="PF13673">
    <property type="entry name" value="Acetyltransf_10"/>
    <property type="match status" value="1"/>
</dbReference>
<comment type="caution">
    <text evidence="2">The sequence shown here is derived from an EMBL/GenBank/DDBJ whole genome shotgun (WGS) entry which is preliminary data.</text>
</comment>
<feature type="domain" description="N-acetyltransferase" evidence="1">
    <location>
        <begin position="3"/>
        <end position="144"/>
    </location>
</feature>
<dbReference type="AlphaFoldDB" id="A0A8J3GY75"/>
<dbReference type="GO" id="GO:0016747">
    <property type="term" value="F:acyltransferase activity, transferring groups other than amino-acyl groups"/>
    <property type="evidence" value="ECO:0007669"/>
    <property type="project" value="InterPro"/>
</dbReference>
<sequence length="147" mass="16161">MRLALRPAGPADAFAMGDILWHFQHQHDWMPELYSLAECVTFCRAMIERGWCTIAELAGEVGGFLARDAEEICALYIADPAKGRGAGRLLVEHAKARSDRLELRCVEPNLAARGFYAAQGFVEAGTAPRGEDNLPAITYVWPKEGKA</sequence>
<organism evidence="2 3">
    <name type="scientific">Seohaeicola zhoushanensis</name>
    <dbReference type="NCBI Taxonomy" id="1569283"/>
    <lineage>
        <taxon>Bacteria</taxon>
        <taxon>Pseudomonadati</taxon>
        <taxon>Pseudomonadota</taxon>
        <taxon>Alphaproteobacteria</taxon>
        <taxon>Rhodobacterales</taxon>
        <taxon>Roseobacteraceae</taxon>
        <taxon>Seohaeicola</taxon>
    </lineage>
</organism>
<accession>A0A8J3GY75</accession>
<reference evidence="2" key="1">
    <citation type="journal article" date="2014" name="Int. J. Syst. Evol. Microbiol.">
        <title>Complete genome sequence of Corynebacterium casei LMG S-19264T (=DSM 44701T), isolated from a smear-ripened cheese.</title>
        <authorList>
            <consortium name="US DOE Joint Genome Institute (JGI-PGF)"/>
            <person name="Walter F."/>
            <person name="Albersmeier A."/>
            <person name="Kalinowski J."/>
            <person name="Ruckert C."/>
        </authorList>
    </citation>
    <scope>NUCLEOTIDE SEQUENCE</scope>
    <source>
        <strain evidence="2">KCTC 42650</strain>
    </source>
</reference>
<dbReference type="InterPro" id="IPR016181">
    <property type="entry name" value="Acyl_CoA_acyltransferase"/>
</dbReference>
<dbReference type="Gene3D" id="3.40.630.30">
    <property type="match status" value="1"/>
</dbReference>
<dbReference type="RefSeq" id="WP_189680514.1">
    <property type="nucleotide sequence ID" value="NZ_BNCJ01000006.1"/>
</dbReference>
<gene>
    <name evidence="2" type="ORF">GCM10017056_25910</name>
</gene>
<reference evidence="2" key="2">
    <citation type="submission" date="2020-09" db="EMBL/GenBank/DDBJ databases">
        <authorList>
            <person name="Sun Q."/>
            <person name="Kim S."/>
        </authorList>
    </citation>
    <scope>NUCLEOTIDE SEQUENCE</scope>
    <source>
        <strain evidence="2">KCTC 42650</strain>
    </source>
</reference>
<evidence type="ECO:0000313" key="2">
    <source>
        <dbReference type="EMBL" id="GHF53159.1"/>
    </source>
</evidence>
<evidence type="ECO:0000313" key="3">
    <source>
        <dbReference type="Proteomes" id="UP000626220"/>
    </source>
</evidence>
<dbReference type="InterPro" id="IPR000182">
    <property type="entry name" value="GNAT_dom"/>
</dbReference>
<dbReference type="SUPFAM" id="SSF55729">
    <property type="entry name" value="Acyl-CoA N-acyltransferases (Nat)"/>
    <property type="match status" value="1"/>
</dbReference>
<protein>
    <recommendedName>
        <fullName evidence="1">N-acetyltransferase domain-containing protein</fullName>
    </recommendedName>
</protein>
<dbReference type="EMBL" id="BNCJ01000006">
    <property type="protein sequence ID" value="GHF53159.1"/>
    <property type="molecule type" value="Genomic_DNA"/>
</dbReference>
<proteinExistence type="predicted"/>
<dbReference type="Proteomes" id="UP000626220">
    <property type="component" value="Unassembled WGS sequence"/>
</dbReference>
<name>A0A8J3GY75_9RHOB</name>
<keyword evidence="3" id="KW-1185">Reference proteome</keyword>
<dbReference type="PROSITE" id="PS51186">
    <property type="entry name" value="GNAT"/>
    <property type="match status" value="1"/>
</dbReference>